<dbReference type="EMBL" id="CP089291">
    <property type="protein sequence ID" value="UOF91518.1"/>
    <property type="molecule type" value="Genomic_DNA"/>
</dbReference>
<gene>
    <name evidence="3" type="ORF">LSG31_04500</name>
</gene>
<evidence type="ECO:0000256" key="1">
    <source>
        <dbReference type="SAM" id="SignalP"/>
    </source>
</evidence>
<keyword evidence="4" id="KW-1185">Reference proteome</keyword>
<protein>
    <submittedName>
        <fullName evidence="3">Copper amine oxidase N-terminal domain-containing protein</fullName>
    </submittedName>
</protein>
<feature type="chain" id="PRO_5046643003" evidence="1">
    <location>
        <begin position="24"/>
        <end position="806"/>
    </location>
</feature>
<dbReference type="InterPro" id="IPR012854">
    <property type="entry name" value="Cu_amine_oxidase-like_N"/>
</dbReference>
<keyword evidence="1" id="KW-0732">Signal</keyword>
<dbReference type="InterPro" id="IPR036582">
    <property type="entry name" value="Mao_N_sf"/>
</dbReference>
<reference evidence="3" key="1">
    <citation type="submission" date="2021-12" db="EMBL/GenBank/DDBJ databases">
        <title>Alicyclobacillaceae gen. nov., sp. nov., isolated from chalcocite enrichment system.</title>
        <authorList>
            <person name="Jiang Z."/>
        </authorList>
    </citation>
    <scope>NUCLEOTIDE SEQUENCE</scope>
    <source>
        <strain evidence="3">MYW30-H2</strain>
    </source>
</reference>
<dbReference type="SUPFAM" id="SSF55383">
    <property type="entry name" value="Copper amine oxidase, domain N"/>
    <property type="match status" value="2"/>
</dbReference>
<dbReference type="Proteomes" id="UP000830167">
    <property type="component" value="Chromosome"/>
</dbReference>
<dbReference type="Pfam" id="PF07833">
    <property type="entry name" value="Cu_amine_oxidN1"/>
    <property type="match status" value="1"/>
</dbReference>
<feature type="domain" description="Copper amine oxidase-like N-terminal" evidence="2">
    <location>
        <begin position="695"/>
        <end position="802"/>
    </location>
</feature>
<feature type="signal peptide" evidence="1">
    <location>
        <begin position="1"/>
        <end position="23"/>
    </location>
</feature>
<name>A0ABY4CQN2_9BACL</name>
<proteinExistence type="predicted"/>
<evidence type="ECO:0000313" key="3">
    <source>
        <dbReference type="EMBL" id="UOF91518.1"/>
    </source>
</evidence>
<sequence>MNKGKKLLAVVSTAAMLASLAPAAGFVATNAAYAAGNGSLSAITVPNVNSSNQTYNFGTVDIFIPKGTLLPGGDNQVTITLPSGLQFSDAVGSKTVSTTGTATGSTDSEIFYDASGNTTNVANDVYGYSPFNSTGATLTTTTQILSATTAKITVDPSAATTDDAHVYLKLSNLKNVGVASGPVQIGFSAASDSVLPAGTVTVANVVSSGQVDLAATDTQSSSDNFTFNLHLTEEVANSMRLSSDSLKLKLPNGFKWSTTAAGSIVNIFGDNARLVTTADTNPGFQVSVTGAGTDTLYVNAIGEYNSATQTYVGTQAASSWNIPLNFYVDDSSVAKTGDVVAQVNGSSTVNTGTLTVGTYGEYGGAVSASSKPSLVAGQKEQQISDIAIKENVAGSFVSNRTIELTLPNGVRWESPFENSTNIANGSYTGSISGTNGLTISKVEYTNTDHRTLKLTVQSSESSNSTNPGEIDLKNFQVAIAPNFSGDMALQVGGSEGLTGNVTVATVQKPVSISVASKPNVTIGAAGQQIGDITLTENVASAFNKTTVNGTTYNYVHLELPYGVQFSGTPDVQVTSGDLKIKDVTSGLGSNNKGYLDFYVDSSSTTPSTITIKAPQLSLDRTVPQGDISLKVKGNSVGYTAYAIDAGSNNNSYAVANWNSNDTTAASAVVATVATPAPTDTTSKAVFTIGNASYSVNGQTQTAVVAPFIKDSRTFVGVRDAANALGIDASHIVWNNADRTVTIFNGNRIVQMKIGSYQMIINGATISMDTAPAIVNDYTVLPVSWIAQALGVNVSWDAATQTATFGN</sequence>
<accession>A0ABY4CQN2</accession>
<organism evidence="3 4">
    <name type="scientific">Fodinisporobacter ferrooxydans</name>
    <dbReference type="NCBI Taxonomy" id="2901836"/>
    <lineage>
        <taxon>Bacteria</taxon>
        <taxon>Bacillati</taxon>
        <taxon>Bacillota</taxon>
        <taxon>Bacilli</taxon>
        <taxon>Bacillales</taxon>
        <taxon>Alicyclobacillaceae</taxon>
        <taxon>Fodinisporobacter</taxon>
    </lineage>
</organism>
<dbReference type="RefSeq" id="WP_347438209.1">
    <property type="nucleotide sequence ID" value="NZ_CP089291.1"/>
</dbReference>
<dbReference type="Gene3D" id="3.30.457.10">
    <property type="entry name" value="Copper amine oxidase-like, N-terminal domain"/>
    <property type="match status" value="1"/>
</dbReference>
<evidence type="ECO:0000259" key="2">
    <source>
        <dbReference type="Pfam" id="PF07833"/>
    </source>
</evidence>
<evidence type="ECO:0000313" key="4">
    <source>
        <dbReference type="Proteomes" id="UP000830167"/>
    </source>
</evidence>